<dbReference type="EMBL" id="JBHSBM010000016">
    <property type="protein sequence ID" value="MFC4058903.1"/>
    <property type="molecule type" value="Genomic_DNA"/>
</dbReference>
<proteinExistence type="predicted"/>
<feature type="transmembrane region" description="Helical" evidence="2">
    <location>
        <begin position="119"/>
        <end position="139"/>
    </location>
</feature>
<evidence type="ECO:0000256" key="1">
    <source>
        <dbReference type="SAM" id="MobiDB-lite"/>
    </source>
</evidence>
<keyword evidence="4" id="KW-1185">Reference proteome</keyword>
<evidence type="ECO:0000313" key="4">
    <source>
        <dbReference type="Proteomes" id="UP001595850"/>
    </source>
</evidence>
<protein>
    <recommendedName>
        <fullName evidence="5">Tryptophan-associated transmembrane protein (Trp_oprn_chp)</fullName>
    </recommendedName>
</protein>
<dbReference type="RefSeq" id="WP_377287228.1">
    <property type="nucleotide sequence ID" value="NZ_JBHSBM010000016.1"/>
</dbReference>
<dbReference type="Proteomes" id="UP001595850">
    <property type="component" value="Unassembled WGS sequence"/>
</dbReference>
<feature type="compositionally biased region" description="Acidic residues" evidence="1">
    <location>
        <begin position="150"/>
        <end position="161"/>
    </location>
</feature>
<evidence type="ECO:0008006" key="5">
    <source>
        <dbReference type="Google" id="ProtNLM"/>
    </source>
</evidence>
<evidence type="ECO:0000313" key="3">
    <source>
        <dbReference type="EMBL" id="MFC4058903.1"/>
    </source>
</evidence>
<reference evidence="4" key="1">
    <citation type="journal article" date="2019" name="Int. J. Syst. Evol. Microbiol.">
        <title>The Global Catalogue of Microorganisms (GCM) 10K type strain sequencing project: providing services to taxonomists for standard genome sequencing and annotation.</title>
        <authorList>
            <consortium name="The Broad Institute Genomics Platform"/>
            <consortium name="The Broad Institute Genome Sequencing Center for Infectious Disease"/>
            <person name="Wu L."/>
            <person name="Ma J."/>
        </authorList>
    </citation>
    <scope>NUCLEOTIDE SEQUENCE [LARGE SCALE GENOMIC DNA]</scope>
    <source>
        <strain evidence="4">TBRC 4489</strain>
    </source>
</reference>
<keyword evidence="2" id="KW-0812">Transmembrane</keyword>
<evidence type="ECO:0000256" key="2">
    <source>
        <dbReference type="SAM" id="Phobius"/>
    </source>
</evidence>
<keyword evidence="2" id="KW-0472">Membrane</keyword>
<feature type="transmembrane region" description="Helical" evidence="2">
    <location>
        <begin position="73"/>
        <end position="91"/>
    </location>
</feature>
<keyword evidence="2" id="KW-1133">Transmembrane helix</keyword>
<name>A0ABV8I8Y6_9ACTN</name>
<comment type="caution">
    <text evidence="3">The sequence shown here is derived from an EMBL/GenBank/DDBJ whole genome shotgun (WGS) entry which is preliminary data.</text>
</comment>
<gene>
    <name evidence="3" type="ORF">ACFOWE_11390</name>
</gene>
<organism evidence="3 4">
    <name type="scientific">Planomonospora corallina</name>
    <dbReference type="NCBI Taxonomy" id="1806052"/>
    <lineage>
        <taxon>Bacteria</taxon>
        <taxon>Bacillati</taxon>
        <taxon>Actinomycetota</taxon>
        <taxon>Actinomycetes</taxon>
        <taxon>Streptosporangiales</taxon>
        <taxon>Streptosporangiaceae</taxon>
        <taxon>Planomonospora</taxon>
    </lineage>
</organism>
<feature type="region of interest" description="Disordered" evidence="1">
    <location>
        <begin position="145"/>
        <end position="168"/>
    </location>
</feature>
<sequence>MRHVYGLLVGLVTTAVLLLGAGWAVAETGFVLQPGGAAPAPAADASRTWVVLGVMAGIGLLLGLVAAGRVSPLAAFVPSVTLLAWTVAYALDAGRALDFVPDTPSFHELLLQAGRGMRTLLTTGLYAMLGVALFLPVLMPSRWAGSGRSEDDEYEEADEESYWSAKED</sequence>
<feature type="transmembrane region" description="Helical" evidence="2">
    <location>
        <begin position="48"/>
        <end position="66"/>
    </location>
</feature>
<accession>A0ABV8I8Y6</accession>